<feature type="transmembrane region" description="Helical" evidence="8">
    <location>
        <begin position="212"/>
        <end position="233"/>
    </location>
</feature>
<dbReference type="Pfam" id="PF05157">
    <property type="entry name" value="MshEN"/>
    <property type="match status" value="1"/>
</dbReference>
<reference evidence="10" key="1">
    <citation type="journal article" date="2014" name="Int. J. Syst. Evol. Microbiol.">
        <title>Complete genome sequence of Corynebacterium casei LMG S-19264T (=DSM 44701T), isolated from a smear-ripened cheese.</title>
        <authorList>
            <consortium name="US DOE Joint Genome Institute (JGI-PGF)"/>
            <person name="Walter F."/>
            <person name="Albersmeier A."/>
            <person name="Kalinowski J."/>
            <person name="Ruckert C."/>
        </authorList>
    </citation>
    <scope>NUCLEOTIDE SEQUENCE</scope>
    <source>
        <strain evidence="10">CGMCC 1.7081</strain>
    </source>
</reference>
<comment type="caution">
    <text evidence="10">The sequence shown here is derived from an EMBL/GenBank/DDBJ whole genome shotgun (WGS) entry which is preliminary data.</text>
</comment>
<evidence type="ECO:0000256" key="1">
    <source>
        <dbReference type="ARBA" id="ARBA00004141"/>
    </source>
</evidence>
<comment type="subcellular location">
    <subcellularLocation>
        <location evidence="1">Membrane</location>
        <topology evidence="1">Multi-pass membrane protein</topology>
    </subcellularLocation>
</comment>
<dbReference type="Proteomes" id="UP000611500">
    <property type="component" value="Unassembled WGS sequence"/>
</dbReference>
<dbReference type="AlphaFoldDB" id="A0A8J3HAK0"/>
<feature type="transmembrane region" description="Helical" evidence="8">
    <location>
        <begin position="555"/>
        <end position="574"/>
    </location>
</feature>
<evidence type="ECO:0000256" key="4">
    <source>
        <dbReference type="ARBA" id="ARBA00022692"/>
    </source>
</evidence>
<evidence type="ECO:0000313" key="10">
    <source>
        <dbReference type="EMBL" id="GHG95841.1"/>
    </source>
</evidence>
<dbReference type="GO" id="GO:0016020">
    <property type="term" value="C:membrane"/>
    <property type="evidence" value="ECO:0007669"/>
    <property type="project" value="UniProtKB-SubCell"/>
</dbReference>
<dbReference type="InterPro" id="IPR037257">
    <property type="entry name" value="T2SS_E_N_sf"/>
</dbReference>
<feature type="transmembrane region" description="Helical" evidence="8">
    <location>
        <begin position="513"/>
        <end position="535"/>
    </location>
</feature>
<evidence type="ECO:0000256" key="6">
    <source>
        <dbReference type="ARBA" id="ARBA00023136"/>
    </source>
</evidence>
<dbReference type="InterPro" id="IPR029044">
    <property type="entry name" value="Nucleotide-diphossugar_trans"/>
</dbReference>
<dbReference type="InterPro" id="IPR007831">
    <property type="entry name" value="T2SS_GspE_N"/>
</dbReference>
<dbReference type="Gene3D" id="3.90.550.10">
    <property type="entry name" value="Spore Coat Polysaccharide Biosynthesis Protein SpsA, Chain A"/>
    <property type="match status" value="1"/>
</dbReference>
<name>A0A8J3HAK0_9RHOB</name>
<feature type="domain" description="Type II secretion system protein GspE N-terminal" evidence="9">
    <location>
        <begin position="77"/>
        <end position="163"/>
    </location>
</feature>
<evidence type="ECO:0000313" key="11">
    <source>
        <dbReference type="Proteomes" id="UP000611500"/>
    </source>
</evidence>
<feature type="transmembrane region" description="Helical" evidence="8">
    <location>
        <begin position="581"/>
        <end position="603"/>
    </location>
</feature>
<keyword evidence="5 8" id="KW-1133">Transmembrane helix</keyword>
<protein>
    <submittedName>
        <fullName evidence="10">Glycosyl transferase</fullName>
    </submittedName>
</protein>
<evidence type="ECO:0000256" key="8">
    <source>
        <dbReference type="SAM" id="Phobius"/>
    </source>
</evidence>
<dbReference type="GO" id="GO:0016757">
    <property type="term" value="F:glycosyltransferase activity"/>
    <property type="evidence" value="ECO:0007669"/>
    <property type="project" value="UniProtKB-KW"/>
</dbReference>
<keyword evidence="11" id="KW-1185">Reference proteome</keyword>
<evidence type="ECO:0000256" key="2">
    <source>
        <dbReference type="ARBA" id="ARBA00022676"/>
    </source>
</evidence>
<dbReference type="InterPro" id="IPR050321">
    <property type="entry name" value="Glycosyltr_2/OpgH_subfam"/>
</dbReference>
<accession>A0A8J3HAK0</accession>
<feature type="transmembrane region" description="Helical" evidence="8">
    <location>
        <begin position="187"/>
        <end position="206"/>
    </location>
</feature>
<sequence length="649" mass="72465">MNKQELNLPDSLAAAMPHLRRRPLGQFLVEMGVITQGHLVAALHLQRRFGVRLGDVLVAEGWATAKDICAALAQQSGIPQADLLRHAPDPVLARALPPQFWLRQGLLPWRRVGQVTMIATSDPDSFTRNLVLLRHSYGPVAPVIANRHQVQSAVAQNFAQELAEAANTRVPRDYSYRGWRPPCRRRLALIAACGFIALCLTAKALLALACVLAFLTLFLFVLLRLGGALANLLAHPMFHPLRPCPRALPWSSEWPCVSVMIPLYREPEIAEALLARIARLSYPKALLEVLLVLEEHDTITRQALAGSHLPPWMRIVEVPAHGGLTTKPRAMDYALDFCKGEIIGVWDAEDAPAEDQIERVVQRFAQAPARVACLQGILDFYNPRSNWRARCFTIEYATWFRLILPGLARLGLVMPLGGTTHFFRRAPLEALGGWDAHNVTEDADLGVRLYRAGYRTEMIDTITYEEATCRARPWIKQRSRWLKGFMVTYLVHMRQPITLWRDLGSWRFLGVQAFFLGTLGQFLLAPVLWSLWAMLLGLPHPLTPLLPPEVLRAGLALALVSETLSIVTGLAALARAGRRFLMPWVLTLPLYYPLGVLAVYKALYELLFDPFYWDKTLHGQAAPELPPQPPQDDVSDCVPACPHPVSAAS</sequence>
<dbReference type="Pfam" id="PF13641">
    <property type="entry name" value="Glyco_tranf_2_3"/>
    <property type="match status" value="1"/>
</dbReference>
<evidence type="ECO:0000259" key="9">
    <source>
        <dbReference type="Pfam" id="PF05157"/>
    </source>
</evidence>
<proteinExistence type="predicted"/>
<dbReference type="PANTHER" id="PTHR43867:SF2">
    <property type="entry name" value="CELLULOSE SYNTHASE CATALYTIC SUBUNIT A [UDP-FORMING]"/>
    <property type="match status" value="1"/>
</dbReference>
<evidence type="ECO:0000256" key="3">
    <source>
        <dbReference type="ARBA" id="ARBA00022679"/>
    </source>
</evidence>
<keyword evidence="6 8" id="KW-0472">Membrane</keyword>
<keyword evidence="3 10" id="KW-0808">Transferase</keyword>
<organism evidence="10 11">
    <name type="scientific">Pseudodonghicola xiamenensis</name>
    <dbReference type="NCBI Taxonomy" id="337702"/>
    <lineage>
        <taxon>Bacteria</taxon>
        <taxon>Pseudomonadati</taxon>
        <taxon>Pseudomonadota</taxon>
        <taxon>Alphaproteobacteria</taxon>
        <taxon>Rhodobacterales</taxon>
        <taxon>Paracoccaceae</taxon>
        <taxon>Pseudodonghicola</taxon>
    </lineage>
</organism>
<feature type="region of interest" description="Disordered" evidence="7">
    <location>
        <begin position="623"/>
        <end position="649"/>
    </location>
</feature>
<evidence type="ECO:0000256" key="7">
    <source>
        <dbReference type="SAM" id="MobiDB-lite"/>
    </source>
</evidence>
<dbReference type="RefSeq" id="WP_084437080.1">
    <property type="nucleotide sequence ID" value="NZ_BNAP01000015.1"/>
</dbReference>
<dbReference type="SUPFAM" id="SSF53448">
    <property type="entry name" value="Nucleotide-diphospho-sugar transferases"/>
    <property type="match status" value="1"/>
</dbReference>
<reference evidence="10" key="2">
    <citation type="submission" date="2020-09" db="EMBL/GenBank/DDBJ databases">
        <authorList>
            <person name="Sun Q."/>
            <person name="Zhou Y."/>
        </authorList>
    </citation>
    <scope>NUCLEOTIDE SEQUENCE</scope>
    <source>
        <strain evidence="10">CGMCC 1.7081</strain>
    </source>
</reference>
<dbReference type="SUPFAM" id="SSF160246">
    <property type="entry name" value="EspE N-terminal domain-like"/>
    <property type="match status" value="1"/>
</dbReference>
<evidence type="ECO:0000256" key="5">
    <source>
        <dbReference type="ARBA" id="ARBA00022989"/>
    </source>
</evidence>
<dbReference type="EMBL" id="BNAP01000015">
    <property type="protein sequence ID" value="GHG95841.1"/>
    <property type="molecule type" value="Genomic_DNA"/>
</dbReference>
<keyword evidence="4 8" id="KW-0812">Transmembrane</keyword>
<gene>
    <name evidence="10" type="ORF">GCM10010961_29900</name>
</gene>
<keyword evidence="2" id="KW-0328">Glycosyltransferase</keyword>
<dbReference type="PANTHER" id="PTHR43867">
    <property type="entry name" value="CELLULOSE SYNTHASE CATALYTIC SUBUNIT A [UDP-FORMING]"/>
    <property type="match status" value="1"/>
</dbReference>